<sequence length="142" mass="16179">MQHKRLVIDANILIRAVLGHRVRYLIEHYCESVAFYTAEVNAVEAEFYLSTELMTKHNLSESVWRPVYIGILDTIQIITDDILIEMEDKAKSRISSRDVNDWPAVAAALLLDCPVWTEDKDFFGAGVATWTTATVELYLSDI</sequence>
<dbReference type="AlphaFoldDB" id="A0A1I0GFD6"/>
<gene>
    <name evidence="2" type="ORF">SAMN05216326_1693</name>
</gene>
<dbReference type="Proteomes" id="UP000199345">
    <property type="component" value="Unassembled WGS sequence"/>
</dbReference>
<evidence type="ECO:0000259" key="1">
    <source>
        <dbReference type="Pfam" id="PF10130"/>
    </source>
</evidence>
<evidence type="ECO:0000313" key="3">
    <source>
        <dbReference type="Proteomes" id="UP000199345"/>
    </source>
</evidence>
<proteinExistence type="predicted"/>
<reference evidence="3" key="1">
    <citation type="submission" date="2016-10" db="EMBL/GenBank/DDBJ databases">
        <authorList>
            <person name="Varghese N."/>
            <person name="Submissions S."/>
        </authorList>
    </citation>
    <scope>NUCLEOTIDE SEQUENCE [LARGE SCALE GENOMIC DNA]</scope>
    <source>
        <strain evidence="3">Nm71</strain>
    </source>
</reference>
<dbReference type="SUPFAM" id="SSF88723">
    <property type="entry name" value="PIN domain-like"/>
    <property type="match status" value="1"/>
</dbReference>
<dbReference type="EMBL" id="FOIA01000069">
    <property type="protein sequence ID" value="SET69584.1"/>
    <property type="molecule type" value="Genomic_DNA"/>
</dbReference>
<dbReference type="OrthoDB" id="68993at2"/>
<accession>A0A1I0GFD6</accession>
<feature type="domain" description="PIN" evidence="1">
    <location>
        <begin position="7"/>
        <end position="139"/>
    </location>
</feature>
<name>A0A1I0GFD6_9PROT</name>
<organism evidence="2 3">
    <name type="scientific">Nitrosomonas marina</name>
    <dbReference type="NCBI Taxonomy" id="917"/>
    <lineage>
        <taxon>Bacteria</taxon>
        <taxon>Pseudomonadati</taxon>
        <taxon>Pseudomonadota</taxon>
        <taxon>Betaproteobacteria</taxon>
        <taxon>Nitrosomonadales</taxon>
        <taxon>Nitrosomonadaceae</taxon>
        <taxon>Nitrosomonas</taxon>
    </lineage>
</organism>
<dbReference type="RefSeq" id="WP_090662167.1">
    <property type="nucleotide sequence ID" value="NZ_FOIA01000069.1"/>
</dbReference>
<keyword evidence="3" id="KW-1185">Reference proteome</keyword>
<evidence type="ECO:0000313" key="2">
    <source>
        <dbReference type="EMBL" id="SET69584.1"/>
    </source>
</evidence>
<dbReference type="InterPro" id="IPR029060">
    <property type="entry name" value="PIN-like_dom_sf"/>
</dbReference>
<dbReference type="Pfam" id="PF10130">
    <property type="entry name" value="PIN_2"/>
    <property type="match status" value="1"/>
</dbReference>
<dbReference type="InterPro" id="IPR002716">
    <property type="entry name" value="PIN_dom"/>
</dbReference>
<protein>
    <submittedName>
        <fullName evidence="2">PIN domain-containing protein</fullName>
    </submittedName>
</protein>